<dbReference type="CDD" id="cd02205">
    <property type="entry name" value="CBS_pair_SF"/>
    <property type="match status" value="1"/>
</dbReference>
<evidence type="ECO:0000313" key="10">
    <source>
        <dbReference type="EMBL" id="MBM7713499.1"/>
    </source>
</evidence>
<evidence type="ECO:0000313" key="11">
    <source>
        <dbReference type="Proteomes" id="UP000823485"/>
    </source>
</evidence>
<dbReference type="PROSITE" id="PS51371">
    <property type="entry name" value="CBS"/>
    <property type="match status" value="2"/>
</dbReference>
<dbReference type="PROSITE" id="PS00676">
    <property type="entry name" value="SIGMA54_INTERACT_2"/>
    <property type="match status" value="1"/>
</dbReference>
<dbReference type="CDD" id="cd00009">
    <property type="entry name" value="AAA"/>
    <property type="match status" value="1"/>
</dbReference>
<evidence type="ECO:0000256" key="2">
    <source>
        <dbReference type="ARBA" id="ARBA00022840"/>
    </source>
</evidence>
<dbReference type="Gene3D" id="3.10.580.10">
    <property type="entry name" value="CBS-domain"/>
    <property type="match status" value="1"/>
</dbReference>
<keyword evidence="1" id="KW-0547">Nucleotide-binding</keyword>
<dbReference type="Pfam" id="PF02954">
    <property type="entry name" value="HTH_8"/>
    <property type="match status" value="1"/>
</dbReference>
<dbReference type="SMART" id="SM00382">
    <property type="entry name" value="AAA"/>
    <property type="match status" value="1"/>
</dbReference>
<dbReference type="Gene3D" id="1.10.8.60">
    <property type="match status" value="1"/>
</dbReference>
<dbReference type="Pfam" id="PF00989">
    <property type="entry name" value="PAS"/>
    <property type="match status" value="1"/>
</dbReference>
<feature type="domain" description="CBS" evidence="9">
    <location>
        <begin position="70"/>
        <end position="128"/>
    </location>
</feature>
<name>A0ABS2R2Y6_9BACI</name>
<proteinExistence type="predicted"/>
<dbReference type="Gene3D" id="3.40.50.300">
    <property type="entry name" value="P-loop containing nucleotide triphosphate hydrolases"/>
    <property type="match status" value="1"/>
</dbReference>
<keyword evidence="4" id="KW-0238">DNA-binding</keyword>
<evidence type="ECO:0000256" key="4">
    <source>
        <dbReference type="ARBA" id="ARBA00023125"/>
    </source>
</evidence>
<dbReference type="PANTHER" id="PTHR32071">
    <property type="entry name" value="TRANSCRIPTIONAL REGULATORY PROTEIN"/>
    <property type="match status" value="1"/>
</dbReference>
<dbReference type="InterPro" id="IPR025943">
    <property type="entry name" value="Sigma_54_int_dom_ATP-bd_2"/>
</dbReference>
<evidence type="ECO:0000256" key="6">
    <source>
        <dbReference type="PROSITE-ProRule" id="PRU00703"/>
    </source>
</evidence>
<keyword evidence="6" id="KW-0129">CBS domain</keyword>
<evidence type="ECO:0000259" key="8">
    <source>
        <dbReference type="PROSITE" id="PS50112"/>
    </source>
</evidence>
<dbReference type="InterPro" id="IPR000644">
    <property type="entry name" value="CBS_dom"/>
</dbReference>
<sequence length="706" mass="80689">MKVKKILSTNFISLSKHHKIKDVLSLFLKKHQDIACVVEKRRLIGIVTKYSLYRLLLTTNDIHHPVKEAIIYNPITLNQNDNIYRSREKLVNLKVAHAVVVDDRNHVVGIISRSNIFQGLVAETQHLSKKLNNLMNNLQTMIISVDLNLTITTLNHSAKKIIGSSNENSIGTHIGHFLPELTQHIVDVIQTDQLIDFENTVINNTTYISSFIPIKAWGQINGVMIVLENVSKYEKIASELETTKRIEKMLDSALEAAYDGIVITDPNGKIMKVNQGFLELLDYHHENELIGKPIETIAPEIPSEKSIKQRKQIEGEYIHINGYKSVVTQTPIYRNNENIGIIIKIIFRQLELWKDLFHHMDRLETEISYYRSKLKEVSEQEAHFNHIISSSPLIQSLKSNAHVAAKGFSNILMTGESGTGKELFAQGIHNASGRTGQFVKINCAAIPVDLLESELFGYEEGAFTGAKKDGKAGKFDLANEGTLFLDEIGDMPISLQVKLLRVLQDKKFERIGGTNTIYTDARIISATNRDLLSMVQAGTFRADLYYRINVIHLHLPPLRERKEDIPYLCDYFIQKFNQKMNKKIRGVTPEALLMLKDYHWPGNIRELENILERAFHFCNKQWILPENILLDLPKERKTIKAESNHHKNNLSNAKKIMDDTEKKLIIQALTTANGNRTEAAKLLHISRSALYYKMKKYHIKELNDFH</sequence>
<dbReference type="PROSITE" id="PS00675">
    <property type="entry name" value="SIGMA54_INTERACT_1"/>
    <property type="match status" value="1"/>
</dbReference>
<dbReference type="Pfam" id="PF25601">
    <property type="entry name" value="AAA_lid_14"/>
    <property type="match status" value="1"/>
</dbReference>
<keyword evidence="11" id="KW-1185">Reference proteome</keyword>
<evidence type="ECO:0000256" key="5">
    <source>
        <dbReference type="ARBA" id="ARBA00023163"/>
    </source>
</evidence>
<evidence type="ECO:0000259" key="7">
    <source>
        <dbReference type="PROSITE" id="PS50045"/>
    </source>
</evidence>
<gene>
    <name evidence="10" type="ORF">JOC94_000467</name>
</gene>
<feature type="domain" description="Sigma-54 factor interaction" evidence="7">
    <location>
        <begin position="387"/>
        <end position="616"/>
    </location>
</feature>
<dbReference type="CDD" id="cd00130">
    <property type="entry name" value="PAS"/>
    <property type="match status" value="2"/>
</dbReference>
<dbReference type="SUPFAM" id="SSF55785">
    <property type="entry name" value="PYP-like sensor domain (PAS domain)"/>
    <property type="match status" value="2"/>
</dbReference>
<dbReference type="InterPro" id="IPR002078">
    <property type="entry name" value="Sigma_54_int"/>
</dbReference>
<dbReference type="InterPro" id="IPR025944">
    <property type="entry name" value="Sigma_54_int_dom_CS"/>
</dbReference>
<comment type="caution">
    <text evidence="10">The sequence shown here is derived from an EMBL/GenBank/DDBJ whole genome shotgun (WGS) entry which is preliminary data.</text>
</comment>
<dbReference type="PROSITE" id="PS00688">
    <property type="entry name" value="SIGMA54_INTERACT_3"/>
    <property type="match status" value="1"/>
</dbReference>
<dbReference type="NCBIfam" id="TIGR00229">
    <property type="entry name" value="sensory_box"/>
    <property type="match status" value="1"/>
</dbReference>
<dbReference type="PANTHER" id="PTHR32071:SF57">
    <property type="entry name" value="C4-DICARBOXYLATE TRANSPORT TRANSCRIPTIONAL REGULATORY PROTEIN DCTD"/>
    <property type="match status" value="1"/>
</dbReference>
<dbReference type="InterPro" id="IPR013767">
    <property type="entry name" value="PAS_fold"/>
</dbReference>
<dbReference type="Pfam" id="PF00571">
    <property type="entry name" value="CBS"/>
    <property type="match status" value="2"/>
</dbReference>
<dbReference type="SMART" id="SM00116">
    <property type="entry name" value="CBS"/>
    <property type="match status" value="2"/>
</dbReference>
<dbReference type="InterPro" id="IPR058031">
    <property type="entry name" value="AAA_lid_NorR"/>
</dbReference>
<evidence type="ECO:0000256" key="1">
    <source>
        <dbReference type="ARBA" id="ARBA00022741"/>
    </source>
</evidence>
<evidence type="ECO:0000256" key="3">
    <source>
        <dbReference type="ARBA" id="ARBA00023015"/>
    </source>
</evidence>
<dbReference type="PROSITE" id="PS50045">
    <property type="entry name" value="SIGMA54_INTERACT_4"/>
    <property type="match status" value="1"/>
</dbReference>
<dbReference type="SUPFAM" id="SSF46689">
    <property type="entry name" value="Homeodomain-like"/>
    <property type="match status" value="1"/>
</dbReference>
<organism evidence="10 11">
    <name type="scientific">Siminovitchia thermophila</name>
    <dbReference type="NCBI Taxonomy" id="1245522"/>
    <lineage>
        <taxon>Bacteria</taxon>
        <taxon>Bacillati</taxon>
        <taxon>Bacillota</taxon>
        <taxon>Bacilli</taxon>
        <taxon>Bacillales</taxon>
        <taxon>Bacillaceae</taxon>
        <taxon>Siminovitchia</taxon>
    </lineage>
</organism>
<feature type="domain" description="PAS" evidence="8">
    <location>
        <begin position="246"/>
        <end position="287"/>
    </location>
</feature>
<dbReference type="InterPro" id="IPR009057">
    <property type="entry name" value="Homeodomain-like_sf"/>
</dbReference>
<dbReference type="Pfam" id="PF13426">
    <property type="entry name" value="PAS_9"/>
    <property type="match status" value="1"/>
</dbReference>
<dbReference type="SUPFAM" id="SSF54631">
    <property type="entry name" value="CBS-domain pair"/>
    <property type="match status" value="1"/>
</dbReference>
<dbReference type="InterPro" id="IPR027417">
    <property type="entry name" value="P-loop_NTPase"/>
</dbReference>
<dbReference type="InterPro" id="IPR002197">
    <property type="entry name" value="HTH_Fis"/>
</dbReference>
<feature type="domain" description="CBS" evidence="9">
    <location>
        <begin position="7"/>
        <end position="62"/>
    </location>
</feature>
<dbReference type="InterPro" id="IPR000014">
    <property type="entry name" value="PAS"/>
</dbReference>
<dbReference type="InterPro" id="IPR035965">
    <property type="entry name" value="PAS-like_dom_sf"/>
</dbReference>
<dbReference type="Pfam" id="PF00158">
    <property type="entry name" value="Sigma54_activat"/>
    <property type="match status" value="1"/>
</dbReference>
<keyword evidence="3" id="KW-0805">Transcription regulation</keyword>
<evidence type="ECO:0000259" key="9">
    <source>
        <dbReference type="PROSITE" id="PS51371"/>
    </source>
</evidence>
<dbReference type="PROSITE" id="PS50112">
    <property type="entry name" value="PAS"/>
    <property type="match status" value="2"/>
</dbReference>
<dbReference type="InterPro" id="IPR003593">
    <property type="entry name" value="AAA+_ATPase"/>
</dbReference>
<dbReference type="Proteomes" id="UP000823485">
    <property type="component" value="Unassembled WGS sequence"/>
</dbReference>
<dbReference type="SMART" id="SM00091">
    <property type="entry name" value="PAS"/>
    <property type="match status" value="2"/>
</dbReference>
<dbReference type="PRINTS" id="PR01590">
    <property type="entry name" value="HTHFIS"/>
</dbReference>
<dbReference type="EMBL" id="JAFBFH010000002">
    <property type="protein sequence ID" value="MBM7713499.1"/>
    <property type="molecule type" value="Genomic_DNA"/>
</dbReference>
<dbReference type="RefSeq" id="WP_205178323.1">
    <property type="nucleotide sequence ID" value="NZ_JAFBFH010000002.1"/>
</dbReference>
<keyword evidence="2" id="KW-0067">ATP-binding</keyword>
<feature type="domain" description="PAS" evidence="8">
    <location>
        <begin position="127"/>
        <end position="198"/>
    </location>
</feature>
<dbReference type="InterPro" id="IPR046342">
    <property type="entry name" value="CBS_dom_sf"/>
</dbReference>
<dbReference type="InterPro" id="IPR025662">
    <property type="entry name" value="Sigma_54_int_dom_ATP-bd_1"/>
</dbReference>
<reference evidence="10 11" key="1">
    <citation type="submission" date="2021-01" db="EMBL/GenBank/DDBJ databases">
        <title>Genomic Encyclopedia of Type Strains, Phase IV (KMG-IV): sequencing the most valuable type-strain genomes for metagenomic binning, comparative biology and taxonomic classification.</title>
        <authorList>
            <person name="Goeker M."/>
        </authorList>
    </citation>
    <scope>NUCLEOTIDE SEQUENCE [LARGE SCALE GENOMIC DNA]</scope>
    <source>
        <strain evidence="10 11">DSM 105453</strain>
    </source>
</reference>
<dbReference type="Gene3D" id="3.30.450.20">
    <property type="entry name" value="PAS domain"/>
    <property type="match status" value="2"/>
</dbReference>
<protein>
    <submittedName>
        <fullName evidence="10">PAS domain S-box-containing protein</fullName>
    </submittedName>
</protein>
<keyword evidence="5" id="KW-0804">Transcription</keyword>
<accession>A0ABS2R2Y6</accession>
<dbReference type="SUPFAM" id="SSF52540">
    <property type="entry name" value="P-loop containing nucleoside triphosphate hydrolases"/>
    <property type="match status" value="1"/>
</dbReference>
<dbReference type="Gene3D" id="1.10.10.60">
    <property type="entry name" value="Homeodomain-like"/>
    <property type="match status" value="1"/>
</dbReference>